<sequence length="728" mass="82826">MKVPFTQSYWLRRMLASDPGHKRLQQAGKATISVISSVFTTMFLLLLLGHEPLLPSIISGVCGLFGIMAVMDETKQEKKVTTWLLPLSGISGVTLGSLLSWSAVFVSILMILIIFSSFYFSKFGSRFFSLGMIGFITVYFSSFLKLPPPQFPWFYGAICIGVGFAFLYNFVIFRDSAQQLRRSVQSFHRQANLTFQLLIELIEDPDMNQVRSKKLTYNVKILRDYANHVSTDLNAQDIREVWPGIRQEQFRLYVFDTAMFIMTFSDSLKKLKESGALQTEDLRNVLTSLIRTLQQMEVLKVEKEEKHLGEAERVIATLQKMIDQRFGEYETRPDGWLYLLRRIEAIASHVTEGARVIKHSSEPIILESPADDEGNQQEDQQTEGMEPTTKKAIQSVIAGSIAVIVGHMISPFQPYWVLLTTFIVQLGTGTVGRTYLKGLERTVGTVIGAVIGFVLARFVSGQSELEVVLIFGVIFLAFYMLPVSYTVMSIFITMLIAFMYDLMLGGISYSLLLARVMDTFAGAGIALVVAAFIFPTKMMDKIDDHLIEYLEDLDAYVIEYIHKFKHSESMKGMADLAFQMDEKIQGLEEEAKPALQRPGGRKYSGIPRLLTTFTAINYYAKQLVASTYQKEFHYSDEIEEAIERAEKMFQHNIRALMDMIHHKSLTSQLYNIQEEREIIERLAPSHKEKQGDIVHHLFYVWKINLALLALGERMGLEVISLEKKRDLP</sequence>
<feature type="region of interest" description="Disordered" evidence="7">
    <location>
        <begin position="367"/>
        <end position="388"/>
    </location>
</feature>
<dbReference type="Pfam" id="PF13515">
    <property type="entry name" value="FUSC_2"/>
    <property type="match status" value="1"/>
</dbReference>
<organism evidence="10 11">
    <name type="scientific">Halobacillus karajensis</name>
    <dbReference type="NCBI Taxonomy" id="195088"/>
    <lineage>
        <taxon>Bacteria</taxon>
        <taxon>Bacillati</taxon>
        <taxon>Bacillota</taxon>
        <taxon>Bacilli</taxon>
        <taxon>Bacillales</taxon>
        <taxon>Bacillaceae</taxon>
        <taxon>Halobacillus</taxon>
    </lineage>
</organism>
<proteinExistence type="inferred from homology"/>
<evidence type="ECO:0000259" key="9">
    <source>
        <dbReference type="Pfam" id="PF13515"/>
    </source>
</evidence>
<feature type="transmembrane region" description="Helical" evidence="8">
    <location>
        <begin position="30"/>
        <end position="47"/>
    </location>
</feature>
<dbReference type="GO" id="GO:0005886">
    <property type="term" value="C:plasma membrane"/>
    <property type="evidence" value="ECO:0007669"/>
    <property type="project" value="UniProtKB-SubCell"/>
</dbReference>
<keyword evidence="11" id="KW-1185">Reference proteome</keyword>
<dbReference type="EMBL" id="CCDI010000001">
    <property type="protein sequence ID" value="CDQ22271.1"/>
    <property type="molecule type" value="Genomic_DNA"/>
</dbReference>
<keyword evidence="5 8" id="KW-0472">Membrane</keyword>
<feature type="transmembrane region" description="Helical" evidence="8">
    <location>
        <begin position="152"/>
        <end position="173"/>
    </location>
</feature>
<evidence type="ECO:0000256" key="6">
    <source>
        <dbReference type="ARBA" id="ARBA00043993"/>
    </source>
</evidence>
<dbReference type="PANTHER" id="PTHR30509:SF9">
    <property type="entry name" value="MULTIDRUG RESISTANCE PROTEIN MDTO"/>
    <property type="match status" value="1"/>
</dbReference>
<feature type="transmembrane region" description="Helical" evidence="8">
    <location>
        <begin position="392"/>
        <end position="409"/>
    </location>
</feature>
<dbReference type="InterPro" id="IPR049453">
    <property type="entry name" value="Memb_transporter_dom"/>
</dbReference>
<dbReference type="RefSeq" id="WP_035505463.1">
    <property type="nucleotide sequence ID" value="NZ_CCDH010000002.1"/>
</dbReference>
<protein>
    <submittedName>
        <fullName evidence="10">Inner membrane protein YccS</fullName>
    </submittedName>
</protein>
<feature type="domain" description="Integral membrane bound transporter" evidence="9">
    <location>
        <begin position="401"/>
        <end position="529"/>
    </location>
</feature>
<feature type="transmembrane region" description="Helical" evidence="8">
    <location>
        <begin position="104"/>
        <end position="120"/>
    </location>
</feature>
<feature type="transmembrane region" description="Helical" evidence="8">
    <location>
        <begin position="512"/>
        <end position="534"/>
    </location>
</feature>
<dbReference type="Proteomes" id="UP000028868">
    <property type="component" value="Unassembled WGS sequence"/>
</dbReference>
<gene>
    <name evidence="10" type="primary">yccS</name>
    <name evidence="10" type="ORF">BN983_00476</name>
</gene>
<evidence type="ECO:0000313" key="11">
    <source>
        <dbReference type="Proteomes" id="UP000028868"/>
    </source>
</evidence>
<keyword evidence="3 8" id="KW-0812">Transmembrane</keyword>
<evidence type="ECO:0000256" key="5">
    <source>
        <dbReference type="ARBA" id="ARBA00023136"/>
    </source>
</evidence>
<feature type="transmembrane region" description="Helical" evidence="8">
    <location>
        <begin position="127"/>
        <end position="146"/>
    </location>
</feature>
<feature type="transmembrane region" description="Helical" evidence="8">
    <location>
        <begin position="443"/>
        <end position="461"/>
    </location>
</feature>
<dbReference type="PANTHER" id="PTHR30509">
    <property type="entry name" value="P-HYDROXYBENZOIC ACID EFFLUX PUMP SUBUNIT-RELATED"/>
    <property type="match status" value="1"/>
</dbReference>
<evidence type="ECO:0000256" key="7">
    <source>
        <dbReference type="SAM" id="MobiDB-lite"/>
    </source>
</evidence>
<evidence type="ECO:0000256" key="4">
    <source>
        <dbReference type="ARBA" id="ARBA00022989"/>
    </source>
</evidence>
<accession>A0A024P2W7</accession>
<comment type="similarity">
    <text evidence="6">Belongs to the YccS/YhfK family.</text>
</comment>
<reference evidence="11" key="1">
    <citation type="submission" date="2014-03" db="EMBL/GenBank/DDBJ databases">
        <authorList>
            <person name="Urmite Genomes U."/>
        </authorList>
    </citation>
    <scope>NUCLEOTIDE SEQUENCE [LARGE SCALE GENOMIC DNA]</scope>
    <source>
        <strain evidence="11">HD-03</strain>
    </source>
</reference>
<evidence type="ECO:0000313" key="10">
    <source>
        <dbReference type="EMBL" id="CDQ22271.1"/>
    </source>
</evidence>
<dbReference type="AlphaFoldDB" id="A0A024P2W7"/>
<evidence type="ECO:0000256" key="8">
    <source>
        <dbReference type="SAM" id="Phobius"/>
    </source>
</evidence>
<comment type="caution">
    <text evidence="10">The sequence shown here is derived from an EMBL/GenBank/DDBJ whole genome shotgun (WGS) entry which is preliminary data.</text>
</comment>
<keyword evidence="4 8" id="KW-1133">Transmembrane helix</keyword>
<keyword evidence="2" id="KW-1003">Cell membrane</keyword>
<feature type="transmembrane region" description="Helical" evidence="8">
    <location>
        <begin position="467"/>
        <end position="500"/>
    </location>
</feature>
<comment type="subcellular location">
    <subcellularLocation>
        <location evidence="1">Cell membrane</location>
        <topology evidence="1">Multi-pass membrane protein</topology>
    </subcellularLocation>
</comment>
<evidence type="ECO:0000256" key="1">
    <source>
        <dbReference type="ARBA" id="ARBA00004651"/>
    </source>
</evidence>
<evidence type="ECO:0000256" key="2">
    <source>
        <dbReference type="ARBA" id="ARBA00022475"/>
    </source>
</evidence>
<name>A0A024P2W7_9BACI</name>
<reference evidence="10 11" key="2">
    <citation type="submission" date="2014-05" db="EMBL/GenBank/DDBJ databases">
        <title>Draft genome sequence of Halobacillus karajensis HK-03.</title>
        <authorList>
            <person name="Khelaifia S."/>
            <person name="Croce O."/>
            <person name="Lagier J.C."/>
            <person name="Raoult D."/>
        </authorList>
    </citation>
    <scope>NUCLEOTIDE SEQUENCE [LARGE SCALE GENOMIC DNA]</scope>
    <source>
        <strain evidence="10 11">HD-03</strain>
    </source>
</reference>
<evidence type="ECO:0000256" key="3">
    <source>
        <dbReference type="ARBA" id="ARBA00022692"/>
    </source>
</evidence>